<protein>
    <submittedName>
        <fullName evidence="2">Uncharacterized protein</fullName>
    </submittedName>
</protein>
<dbReference type="Proteomes" id="UP000184147">
    <property type="component" value="Unassembled WGS sequence"/>
</dbReference>
<gene>
    <name evidence="2" type="ORF">SAMN05444377_11628</name>
</gene>
<dbReference type="STRING" id="1124188.SAMN05444377_11628"/>
<dbReference type="AlphaFoldDB" id="A0A1M5DSS8"/>
<sequence length="221" mass="24486">MRNFLFFCLVTLFGGTSVQAQTQKLITPVFWQAGVQAIHQEEIKGTTVFSFSTFRHFFLNLEAVNLNAYQLHRTGSQYRLVALNPKTNLGTYQADVTKAGVFLTTPRYKGTLKEAPTTLFTEDNQIAILLMGVAEIADTTTKRQAYEDYVTQSGTDCALSNTYYSVGVGLNTAAAISHLNHIIKRHKALGTFDDCTAISTQAETHCFFIGCFATFAWCCTS</sequence>
<accession>A0A1M5DSS8</accession>
<feature type="signal peptide" evidence="1">
    <location>
        <begin position="1"/>
        <end position="20"/>
    </location>
</feature>
<dbReference type="OrthoDB" id="1238501at2"/>
<dbReference type="RefSeq" id="WP_073364822.1">
    <property type="nucleotide sequence ID" value="NZ_FQVQ01000016.1"/>
</dbReference>
<evidence type="ECO:0000313" key="2">
    <source>
        <dbReference type="EMBL" id="SHF69842.1"/>
    </source>
</evidence>
<name>A0A1M5DSS8_9FLAO</name>
<proteinExistence type="predicted"/>
<organism evidence="2 3">
    <name type="scientific">Flavobacterium fontis</name>
    <dbReference type="NCBI Taxonomy" id="1124188"/>
    <lineage>
        <taxon>Bacteria</taxon>
        <taxon>Pseudomonadati</taxon>
        <taxon>Bacteroidota</taxon>
        <taxon>Flavobacteriia</taxon>
        <taxon>Flavobacteriales</taxon>
        <taxon>Flavobacteriaceae</taxon>
        <taxon>Flavobacterium</taxon>
    </lineage>
</organism>
<evidence type="ECO:0000313" key="3">
    <source>
        <dbReference type="Proteomes" id="UP000184147"/>
    </source>
</evidence>
<keyword evidence="3" id="KW-1185">Reference proteome</keyword>
<reference evidence="2 3" key="1">
    <citation type="submission" date="2016-11" db="EMBL/GenBank/DDBJ databases">
        <authorList>
            <person name="Jaros S."/>
            <person name="Januszkiewicz K."/>
            <person name="Wedrychowicz H."/>
        </authorList>
    </citation>
    <scope>NUCLEOTIDE SEQUENCE [LARGE SCALE GENOMIC DNA]</scope>
    <source>
        <strain evidence="2 3">DSM 25660</strain>
    </source>
</reference>
<evidence type="ECO:0000256" key="1">
    <source>
        <dbReference type="SAM" id="SignalP"/>
    </source>
</evidence>
<dbReference type="EMBL" id="FQVQ01000016">
    <property type="protein sequence ID" value="SHF69842.1"/>
    <property type="molecule type" value="Genomic_DNA"/>
</dbReference>
<keyword evidence="1" id="KW-0732">Signal</keyword>
<feature type="chain" id="PRO_5012431810" evidence="1">
    <location>
        <begin position="21"/>
        <end position="221"/>
    </location>
</feature>